<dbReference type="Proteomes" id="UP000828251">
    <property type="component" value="Unassembled WGS sequence"/>
</dbReference>
<gene>
    <name evidence="1" type="ORF">J1N35_017916</name>
</gene>
<proteinExistence type="predicted"/>
<keyword evidence="2" id="KW-1185">Reference proteome</keyword>
<reference evidence="1 2" key="1">
    <citation type="journal article" date="2021" name="Plant Biotechnol. J.">
        <title>Multi-omics assisted identification of the key and species-specific regulatory components of drought-tolerant mechanisms in Gossypium stocksii.</title>
        <authorList>
            <person name="Yu D."/>
            <person name="Ke L."/>
            <person name="Zhang D."/>
            <person name="Wu Y."/>
            <person name="Sun Y."/>
            <person name="Mei J."/>
            <person name="Sun J."/>
            <person name="Sun Y."/>
        </authorList>
    </citation>
    <scope>NUCLEOTIDE SEQUENCE [LARGE SCALE GENOMIC DNA]</scope>
    <source>
        <strain evidence="2">cv. E1</strain>
        <tissue evidence="1">Leaf</tissue>
    </source>
</reference>
<dbReference type="EMBL" id="JAIQCV010000006">
    <property type="protein sequence ID" value="KAH1090659.1"/>
    <property type="molecule type" value="Genomic_DNA"/>
</dbReference>
<accession>A0A9D3VNA1</accession>
<comment type="caution">
    <text evidence="1">The sequence shown here is derived from an EMBL/GenBank/DDBJ whole genome shotgun (WGS) entry which is preliminary data.</text>
</comment>
<organism evidence="1 2">
    <name type="scientific">Gossypium stocksii</name>
    <dbReference type="NCBI Taxonomy" id="47602"/>
    <lineage>
        <taxon>Eukaryota</taxon>
        <taxon>Viridiplantae</taxon>
        <taxon>Streptophyta</taxon>
        <taxon>Embryophyta</taxon>
        <taxon>Tracheophyta</taxon>
        <taxon>Spermatophyta</taxon>
        <taxon>Magnoliopsida</taxon>
        <taxon>eudicotyledons</taxon>
        <taxon>Gunneridae</taxon>
        <taxon>Pentapetalae</taxon>
        <taxon>rosids</taxon>
        <taxon>malvids</taxon>
        <taxon>Malvales</taxon>
        <taxon>Malvaceae</taxon>
        <taxon>Malvoideae</taxon>
        <taxon>Gossypium</taxon>
    </lineage>
</organism>
<name>A0A9D3VNA1_9ROSI</name>
<dbReference type="AlphaFoldDB" id="A0A9D3VNA1"/>
<evidence type="ECO:0000313" key="2">
    <source>
        <dbReference type="Proteomes" id="UP000828251"/>
    </source>
</evidence>
<sequence>MRKYESRWRFLEYASYLRVDVVTRQSQRPDKKIGHISTMRRMTSRQGACDVVTWRHVPQFNRVFFS</sequence>
<evidence type="ECO:0000313" key="1">
    <source>
        <dbReference type="EMBL" id="KAH1090659.1"/>
    </source>
</evidence>
<protein>
    <submittedName>
        <fullName evidence="1">Uncharacterized protein</fullName>
    </submittedName>
</protein>